<comment type="caution">
    <text evidence="10">The sequence shown here is derived from an EMBL/GenBank/DDBJ whole genome shotgun (WGS) entry which is preliminary data.</text>
</comment>
<feature type="active site" description="Proton acceptor" evidence="8">
    <location>
        <position position="36"/>
    </location>
</feature>
<name>A0A8H7Q6N8_9FUNG</name>
<dbReference type="AlphaFoldDB" id="A0A8H7Q6N8"/>
<dbReference type="OrthoDB" id="14045at2759"/>
<reference evidence="10" key="1">
    <citation type="submission" date="2020-12" db="EMBL/GenBank/DDBJ databases">
        <title>Metabolic potential, ecology and presence of endohyphal bacteria is reflected in genomic diversity of Mucoromycotina.</title>
        <authorList>
            <person name="Muszewska A."/>
            <person name="Okrasinska A."/>
            <person name="Steczkiewicz K."/>
            <person name="Drgas O."/>
            <person name="Orlowska M."/>
            <person name="Perlinska-Lenart U."/>
            <person name="Aleksandrzak-Piekarczyk T."/>
            <person name="Szatraj K."/>
            <person name="Zielenkiewicz U."/>
            <person name="Pilsyk S."/>
            <person name="Malc E."/>
            <person name="Mieczkowski P."/>
            <person name="Kruszewska J.S."/>
            <person name="Biernat P."/>
            <person name="Pawlowska J."/>
        </authorList>
    </citation>
    <scope>NUCLEOTIDE SEQUENCE</scope>
    <source>
        <strain evidence="10">WA0000051536</strain>
    </source>
</reference>
<evidence type="ECO:0000256" key="6">
    <source>
        <dbReference type="ARBA" id="ARBA00023239"/>
    </source>
</evidence>
<dbReference type="GO" id="GO:0003874">
    <property type="term" value="F:6-pyruvoyltetrahydropterin synthase activity"/>
    <property type="evidence" value="ECO:0007669"/>
    <property type="project" value="UniProtKB-EC"/>
</dbReference>
<comment type="pathway">
    <text evidence="1 7">Cofactor biosynthesis; tetrahydrobiopterin biosynthesis; tetrahydrobiopterin from 7,8-dihydroneopterin triphosphate: step 1/3.</text>
</comment>
<proteinExistence type="inferred from homology"/>
<dbReference type="InterPro" id="IPR007115">
    <property type="entry name" value="6-PTP_synth/QueD"/>
</dbReference>
<dbReference type="UniPathway" id="UPA00849">
    <property type="reaction ID" value="UER00819"/>
</dbReference>
<gene>
    <name evidence="10" type="ORF">INT44_002759</name>
</gene>
<accession>A0A8H7Q6N8</accession>
<keyword evidence="5 7" id="KW-0783">Tetrahydrobiopterin biosynthesis</keyword>
<evidence type="ECO:0000256" key="7">
    <source>
        <dbReference type="PIRNR" id="PIRNR006113"/>
    </source>
</evidence>
<evidence type="ECO:0000313" key="10">
    <source>
        <dbReference type="EMBL" id="KAG2186535.1"/>
    </source>
</evidence>
<dbReference type="EC" id="4.2.3.12" evidence="7"/>
<dbReference type="Pfam" id="PF01242">
    <property type="entry name" value="PTPS"/>
    <property type="match status" value="1"/>
</dbReference>
<keyword evidence="4 7" id="KW-0862">Zinc</keyword>
<evidence type="ECO:0000256" key="2">
    <source>
        <dbReference type="ARBA" id="ARBA00009164"/>
    </source>
</evidence>
<dbReference type="EMBL" id="JAEPRA010000004">
    <property type="protein sequence ID" value="KAG2186535.1"/>
    <property type="molecule type" value="Genomic_DNA"/>
</dbReference>
<dbReference type="PANTHER" id="PTHR12589">
    <property type="entry name" value="PYRUVOYL TETRAHYDROBIOPTERIN SYNTHASE"/>
    <property type="match status" value="1"/>
</dbReference>
<evidence type="ECO:0000313" key="11">
    <source>
        <dbReference type="Proteomes" id="UP000612746"/>
    </source>
</evidence>
<evidence type="ECO:0000256" key="9">
    <source>
        <dbReference type="PIRSR" id="PIRSR006113-2"/>
    </source>
</evidence>
<feature type="binding site" evidence="9">
    <location>
        <position position="42"/>
    </location>
    <ligand>
        <name>Zn(2+)</name>
        <dbReference type="ChEBI" id="CHEBI:29105"/>
    </ligand>
</feature>
<feature type="binding site" evidence="9">
    <location>
        <position position="17"/>
    </location>
    <ligand>
        <name>Zn(2+)</name>
        <dbReference type="ChEBI" id="CHEBI:29105"/>
    </ligand>
</feature>
<comment type="cofactor">
    <cofactor evidence="7 9">
        <name>Zn(2+)</name>
        <dbReference type="ChEBI" id="CHEBI:29105"/>
    </cofactor>
    <text evidence="7 9">Binds 1 zinc ion per subunit.</text>
</comment>
<dbReference type="PIRSF" id="PIRSF006113">
    <property type="entry name" value="PTP_synth"/>
    <property type="match status" value="1"/>
</dbReference>
<evidence type="ECO:0000256" key="5">
    <source>
        <dbReference type="ARBA" id="ARBA00023007"/>
    </source>
</evidence>
<dbReference type="SUPFAM" id="SSF55620">
    <property type="entry name" value="Tetrahydrobiopterin biosynthesis enzymes-like"/>
    <property type="match status" value="1"/>
</dbReference>
<dbReference type="InterPro" id="IPR038418">
    <property type="entry name" value="6-PTP_synth/QueD_sf"/>
</dbReference>
<organism evidence="10 11">
    <name type="scientific">Umbelopsis vinacea</name>
    <dbReference type="NCBI Taxonomy" id="44442"/>
    <lineage>
        <taxon>Eukaryota</taxon>
        <taxon>Fungi</taxon>
        <taxon>Fungi incertae sedis</taxon>
        <taxon>Mucoromycota</taxon>
        <taxon>Mucoromycotina</taxon>
        <taxon>Umbelopsidomycetes</taxon>
        <taxon>Umbelopsidales</taxon>
        <taxon>Umbelopsidaceae</taxon>
        <taxon>Umbelopsis</taxon>
    </lineage>
</organism>
<evidence type="ECO:0000256" key="8">
    <source>
        <dbReference type="PIRSR" id="PIRSR006113-1"/>
    </source>
</evidence>
<comment type="similarity">
    <text evidence="2 7">Belongs to the PTPS family.</text>
</comment>
<feature type="active site" description="Charge relay system" evidence="8">
    <location>
        <position position="134"/>
    </location>
</feature>
<dbReference type="FunFam" id="3.30.479.10:FF:000003">
    <property type="entry name" value="6-pyruvoyl tetrahydrobiopterin synthase"/>
    <property type="match status" value="1"/>
</dbReference>
<feature type="active site" description="Charge relay system" evidence="8">
    <location>
        <position position="82"/>
    </location>
</feature>
<keyword evidence="11" id="KW-1185">Reference proteome</keyword>
<sequence>MPHYSYITRCESFSAAHRLHSPLMNAEDNLAIYGKCNHPNSHGHNYKVEVTMKGKVDPVTGMVINIKDLKECLQVVMENLDHRNLDKDVEYFFNKPSTTENLAIYIWNEFQKIYMIHANAPVRTARLYRVKIYETDSNHVEYMGEETPE</sequence>
<feature type="binding site" evidence="9">
    <location>
        <position position="44"/>
    </location>
    <ligand>
        <name>Zn(2+)</name>
        <dbReference type="ChEBI" id="CHEBI:29105"/>
    </ligand>
</feature>
<dbReference type="Proteomes" id="UP000612746">
    <property type="component" value="Unassembled WGS sequence"/>
</dbReference>
<keyword evidence="6 7" id="KW-0456">Lyase</keyword>
<evidence type="ECO:0000256" key="3">
    <source>
        <dbReference type="ARBA" id="ARBA00022723"/>
    </source>
</evidence>
<comment type="catalytic activity">
    <reaction evidence="7">
        <text>7,8-dihydroneopterin 3'-triphosphate = 6-pyruvoyl-5,6,7,8-tetrahydropterin + triphosphate + H(+)</text>
        <dbReference type="Rhea" id="RHEA:22048"/>
        <dbReference type="ChEBI" id="CHEBI:15378"/>
        <dbReference type="ChEBI" id="CHEBI:18036"/>
        <dbReference type="ChEBI" id="CHEBI:58462"/>
        <dbReference type="ChEBI" id="CHEBI:136564"/>
        <dbReference type="EC" id="4.2.3.12"/>
    </reaction>
</comment>
<dbReference type="GO" id="GO:0005739">
    <property type="term" value="C:mitochondrion"/>
    <property type="evidence" value="ECO:0007669"/>
    <property type="project" value="TreeGrafter"/>
</dbReference>
<dbReference type="Gene3D" id="3.30.479.10">
    <property type="entry name" value="6-pyruvoyl tetrahydropterin synthase/QueD"/>
    <property type="match status" value="1"/>
</dbReference>
<dbReference type="GO" id="GO:0006729">
    <property type="term" value="P:tetrahydrobiopterin biosynthetic process"/>
    <property type="evidence" value="ECO:0007669"/>
    <property type="project" value="UniProtKB-UniPathway"/>
</dbReference>
<dbReference type="PANTHER" id="PTHR12589:SF7">
    <property type="entry name" value="6-PYRUVOYL TETRAHYDROBIOPTERIN SYNTHASE"/>
    <property type="match status" value="1"/>
</dbReference>
<dbReference type="GO" id="GO:0046872">
    <property type="term" value="F:metal ion binding"/>
    <property type="evidence" value="ECO:0007669"/>
    <property type="project" value="UniProtKB-KW"/>
</dbReference>
<evidence type="ECO:0000256" key="1">
    <source>
        <dbReference type="ARBA" id="ARBA00005126"/>
    </source>
</evidence>
<protein>
    <recommendedName>
        <fullName evidence="7">6-pyruvoyl tetrahydrobiopterin synthase</fullName>
        <shortName evidence="7">PTP synthase</shortName>
        <shortName evidence="7">PTPS</shortName>
        <ecNumber evidence="7">4.2.3.12</ecNumber>
    </recommendedName>
</protein>
<keyword evidence="3 7" id="KW-0479">Metal-binding</keyword>
<evidence type="ECO:0000256" key="4">
    <source>
        <dbReference type="ARBA" id="ARBA00022833"/>
    </source>
</evidence>